<comment type="caution">
    <text evidence="2">The sequence shown here is derived from an EMBL/GenBank/DDBJ whole genome shotgun (WGS) entry which is preliminary data.</text>
</comment>
<proteinExistence type="predicted"/>
<dbReference type="InterPro" id="IPR023875">
    <property type="entry name" value="DNA_repair_put"/>
</dbReference>
<evidence type="ECO:0000313" key="3">
    <source>
        <dbReference type="Proteomes" id="UP000249754"/>
    </source>
</evidence>
<protein>
    <submittedName>
        <fullName evidence="2">Putative DNA metabolism protein</fullName>
    </submittedName>
</protein>
<accession>A0A327S8Y0</accession>
<sequence length="261" mass="30917">MYNYVFDGSFEGLLCAVFNWFERKPGQVKLQTEATFQPDAFMPCLQIVNEREKADRVWRGLQSKLSKASLRKFYCTYLSELEEGYTALFEFACYLFAEGPAIENNYGNPYVLALSKIAKKVEREKHRMEAFIRFQHNADGIFYCGIDPDFNVLPLILTLFKNRYADQQWIIYDLKRDYGLFYDLSKVEEINIDFKQQPKTTGIANPIVSAKENLYALLWKDYFKSTNIQARKNTKLHVQHVPKRYWKYLTEKQFEQDQPEF</sequence>
<evidence type="ECO:0000259" key="1">
    <source>
        <dbReference type="Pfam" id="PF13566"/>
    </source>
</evidence>
<dbReference type="STRING" id="188932.AY601_3923"/>
<gene>
    <name evidence="2" type="ORF">LY11_04033</name>
</gene>
<reference evidence="2 3" key="1">
    <citation type="submission" date="2018-06" db="EMBL/GenBank/DDBJ databases">
        <title>Genomic Encyclopedia of Archaeal and Bacterial Type Strains, Phase II (KMG-II): from individual species to whole genera.</title>
        <authorList>
            <person name="Goeker M."/>
        </authorList>
    </citation>
    <scope>NUCLEOTIDE SEQUENCE [LARGE SCALE GENOMIC DNA]</scope>
    <source>
        <strain evidence="2 3">DSM 14825</strain>
    </source>
</reference>
<dbReference type="RefSeq" id="WP_111635408.1">
    <property type="nucleotide sequence ID" value="NZ_QLLR01000026.1"/>
</dbReference>
<name>A0A327S8Y0_9SPHI</name>
<dbReference type="Proteomes" id="UP000249754">
    <property type="component" value="Unassembled WGS sequence"/>
</dbReference>
<feature type="domain" description="DUF4130" evidence="1">
    <location>
        <begin position="86"/>
        <end position="251"/>
    </location>
</feature>
<dbReference type="OrthoDB" id="5290748at2"/>
<dbReference type="NCBIfam" id="TIGR03915">
    <property type="entry name" value="SAM_7_link_chp"/>
    <property type="match status" value="1"/>
</dbReference>
<organism evidence="2 3">
    <name type="scientific">Pedobacter cryoconitis</name>
    <dbReference type="NCBI Taxonomy" id="188932"/>
    <lineage>
        <taxon>Bacteria</taxon>
        <taxon>Pseudomonadati</taxon>
        <taxon>Bacteroidota</taxon>
        <taxon>Sphingobacteriia</taxon>
        <taxon>Sphingobacteriales</taxon>
        <taxon>Sphingobacteriaceae</taxon>
        <taxon>Pedobacter</taxon>
    </lineage>
</organism>
<dbReference type="Pfam" id="PF13566">
    <property type="entry name" value="DUF4130"/>
    <property type="match status" value="1"/>
</dbReference>
<evidence type="ECO:0000313" key="2">
    <source>
        <dbReference type="EMBL" id="RAJ25529.1"/>
    </source>
</evidence>
<dbReference type="EMBL" id="QLLR01000026">
    <property type="protein sequence ID" value="RAJ25529.1"/>
    <property type="molecule type" value="Genomic_DNA"/>
</dbReference>
<dbReference type="InterPro" id="IPR025404">
    <property type="entry name" value="DUF4130"/>
</dbReference>
<dbReference type="AlphaFoldDB" id="A0A327S8Y0"/>